<organism evidence="9 10">
    <name type="scientific">Actinidia rufa</name>
    <dbReference type="NCBI Taxonomy" id="165716"/>
    <lineage>
        <taxon>Eukaryota</taxon>
        <taxon>Viridiplantae</taxon>
        <taxon>Streptophyta</taxon>
        <taxon>Embryophyta</taxon>
        <taxon>Tracheophyta</taxon>
        <taxon>Spermatophyta</taxon>
        <taxon>Magnoliopsida</taxon>
        <taxon>eudicotyledons</taxon>
        <taxon>Gunneridae</taxon>
        <taxon>Pentapetalae</taxon>
        <taxon>asterids</taxon>
        <taxon>Ericales</taxon>
        <taxon>Actinidiaceae</taxon>
        <taxon>Actinidia</taxon>
    </lineage>
</organism>
<feature type="region of interest" description="Disordered" evidence="8">
    <location>
        <begin position="1"/>
        <end position="28"/>
    </location>
</feature>
<dbReference type="PRINTS" id="PR00603">
    <property type="entry name" value="CYTOCHROMEC1"/>
</dbReference>
<keyword evidence="5" id="KW-1133">Transmembrane helix</keyword>
<evidence type="ECO:0000256" key="6">
    <source>
        <dbReference type="ARBA" id="ARBA00023004"/>
    </source>
</evidence>
<name>A0A7J0H7P5_9ERIC</name>
<protein>
    <submittedName>
        <fullName evidence="9">Cytochrome C1 family</fullName>
    </submittedName>
</protein>
<evidence type="ECO:0000256" key="4">
    <source>
        <dbReference type="ARBA" id="ARBA00022723"/>
    </source>
</evidence>
<dbReference type="Gene3D" id="1.10.760.10">
    <property type="entry name" value="Cytochrome c-like domain"/>
    <property type="match status" value="1"/>
</dbReference>
<dbReference type="SUPFAM" id="SSF46626">
    <property type="entry name" value="Cytochrome c"/>
    <property type="match status" value="1"/>
</dbReference>
<dbReference type="GO" id="GO:0005739">
    <property type="term" value="C:mitochondrion"/>
    <property type="evidence" value="ECO:0007669"/>
    <property type="project" value="GOC"/>
</dbReference>
<dbReference type="GO" id="GO:0009055">
    <property type="term" value="F:electron transfer activity"/>
    <property type="evidence" value="ECO:0007669"/>
    <property type="project" value="InterPro"/>
</dbReference>
<keyword evidence="4" id="KW-0479">Metal-binding</keyword>
<reference evidence="9 10" key="1">
    <citation type="submission" date="2019-07" db="EMBL/GenBank/DDBJ databases">
        <title>De Novo Assembly of kiwifruit Actinidia rufa.</title>
        <authorList>
            <person name="Sugita-Konishi S."/>
            <person name="Sato K."/>
            <person name="Mori E."/>
            <person name="Abe Y."/>
            <person name="Kisaki G."/>
            <person name="Hamano K."/>
            <person name="Suezawa K."/>
            <person name="Otani M."/>
            <person name="Fukuda T."/>
            <person name="Manabe T."/>
            <person name="Gomi K."/>
            <person name="Tabuchi M."/>
            <person name="Akimitsu K."/>
            <person name="Kataoka I."/>
        </authorList>
    </citation>
    <scope>NUCLEOTIDE SEQUENCE [LARGE SCALE GENOMIC DNA]</scope>
    <source>
        <strain evidence="10">cv. Fuchu</strain>
    </source>
</reference>
<dbReference type="Proteomes" id="UP000585474">
    <property type="component" value="Unassembled WGS sequence"/>
</dbReference>
<evidence type="ECO:0000256" key="7">
    <source>
        <dbReference type="ARBA" id="ARBA00023136"/>
    </source>
</evidence>
<keyword evidence="10" id="KW-1185">Reference proteome</keyword>
<evidence type="ECO:0000313" key="9">
    <source>
        <dbReference type="EMBL" id="GFZ19120.1"/>
    </source>
</evidence>
<evidence type="ECO:0000256" key="8">
    <source>
        <dbReference type="SAM" id="MobiDB-lite"/>
    </source>
</evidence>
<evidence type="ECO:0000256" key="2">
    <source>
        <dbReference type="ARBA" id="ARBA00022617"/>
    </source>
</evidence>
<evidence type="ECO:0000256" key="3">
    <source>
        <dbReference type="ARBA" id="ARBA00022692"/>
    </source>
</evidence>
<feature type="compositionally biased region" description="Polar residues" evidence="8">
    <location>
        <begin position="318"/>
        <end position="327"/>
    </location>
</feature>
<dbReference type="GO" id="GO:0016020">
    <property type="term" value="C:membrane"/>
    <property type="evidence" value="ECO:0007669"/>
    <property type="project" value="UniProtKB-SubCell"/>
</dbReference>
<dbReference type="OrthoDB" id="5925at2759"/>
<dbReference type="GO" id="GO:0046872">
    <property type="term" value="F:metal ion binding"/>
    <property type="evidence" value="ECO:0007669"/>
    <property type="project" value="UniProtKB-KW"/>
</dbReference>
<dbReference type="PANTHER" id="PTHR10266">
    <property type="entry name" value="CYTOCHROME C1"/>
    <property type="match status" value="1"/>
</dbReference>
<feature type="compositionally biased region" description="Gly residues" evidence="8">
    <location>
        <begin position="288"/>
        <end position="297"/>
    </location>
</feature>
<dbReference type="GO" id="GO:0006122">
    <property type="term" value="P:mitochondrial electron transport, ubiquinol to cytochrome c"/>
    <property type="evidence" value="ECO:0007669"/>
    <property type="project" value="TreeGrafter"/>
</dbReference>
<keyword evidence="7" id="KW-0472">Membrane</keyword>
<feature type="compositionally biased region" description="Low complexity" evidence="8">
    <location>
        <begin position="304"/>
        <end position="317"/>
    </location>
</feature>
<dbReference type="PANTHER" id="PTHR10266:SF3">
    <property type="entry name" value="CYTOCHROME C1, HEME PROTEIN, MITOCHONDRIAL"/>
    <property type="match status" value="1"/>
</dbReference>
<dbReference type="AlphaFoldDB" id="A0A7J0H7P5"/>
<sequence length="346" mass="38289">MAAEIEVVDGPNDEGEMFTRPGKLSDRFPQPYPNEQAARFANGGAYPPDLSLITKARHDGQNYAFALLTGYRDPPAGISKQKKTAAIATARGARQQNVRYIDGLLAYAALAVMVPKEVSALFIDSRYCSRLLFTITVHDTVLVSGNKDMSNPYDRQLENVPLDICGIKLDGTNYLIWSRTFTLAIEARGMSEFIEEPVIHPEEAVALKKFKSQKSLVMTWLFNSMRADIRHTFLLLDSPHKIWITAKQTYSQQGNDAQCFDLRKKLRTLDQHHRDFCWKLHGRPPRGRGSGRSGRGRGTVRPQAQAHVSESAVVASSPGSGFISSEQVGDFSQGEMQALKASDGSG</sequence>
<feature type="region of interest" description="Disordered" evidence="8">
    <location>
        <begin position="280"/>
        <end position="346"/>
    </location>
</feature>
<keyword evidence="2" id="KW-0349">Heme</keyword>
<comment type="subcellular location">
    <subcellularLocation>
        <location evidence="1">Membrane</location>
    </subcellularLocation>
</comment>
<dbReference type="Pfam" id="PF02167">
    <property type="entry name" value="Cytochrom_C1"/>
    <property type="match status" value="1"/>
</dbReference>
<dbReference type="InterPro" id="IPR002326">
    <property type="entry name" value="Cyt_c1"/>
</dbReference>
<keyword evidence="3" id="KW-0812">Transmembrane</keyword>
<keyword evidence="6" id="KW-0408">Iron</keyword>
<comment type="caution">
    <text evidence="9">The sequence shown here is derived from an EMBL/GenBank/DDBJ whole genome shotgun (WGS) entry which is preliminary data.</text>
</comment>
<dbReference type="EMBL" id="BJWL01000027">
    <property type="protein sequence ID" value="GFZ19120.1"/>
    <property type="molecule type" value="Genomic_DNA"/>
</dbReference>
<evidence type="ECO:0000313" key="10">
    <source>
        <dbReference type="Proteomes" id="UP000585474"/>
    </source>
</evidence>
<evidence type="ECO:0000256" key="5">
    <source>
        <dbReference type="ARBA" id="ARBA00022989"/>
    </source>
</evidence>
<dbReference type="InterPro" id="IPR036909">
    <property type="entry name" value="Cyt_c-like_dom_sf"/>
</dbReference>
<gene>
    <name evidence="9" type="ORF">Acr_27g0008590</name>
</gene>
<dbReference type="GO" id="GO:0020037">
    <property type="term" value="F:heme binding"/>
    <property type="evidence" value="ECO:0007669"/>
    <property type="project" value="InterPro"/>
</dbReference>
<proteinExistence type="predicted"/>
<accession>A0A7J0H7P5</accession>
<evidence type="ECO:0000256" key="1">
    <source>
        <dbReference type="ARBA" id="ARBA00004370"/>
    </source>
</evidence>